<proteinExistence type="predicted"/>
<dbReference type="AlphaFoldDB" id="A0A2P8DBW0"/>
<dbReference type="Gene3D" id="1.50.10.20">
    <property type="match status" value="1"/>
</dbReference>
<dbReference type="GO" id="GO:0031179">
    <property type="term" value="P:peptide modification"/>
    <property type="evidence" value="ECO:0007669"/>
    <property type="project" value="InterPro"/>
</dbReference>
<feature type="binding site" evidence="1">
    <location>
        <position position="322"/>
    </location>
    <ligand>
        <name>Zn(2+)</name>
        <dbReference type="ChEBI" id="CHEBI:29105"/>
    </ligand>
</feature>
<accession>A0A2P8DBW0</accession>
<dbReference type="SUPFAM" id="SSF158745">
    <property type="entry name" value="LanC-like"/>
    <property type="match status" value="1"/>
</dbReference>
<name>A0A2P8DBW0_9BACT</name>
<comment type="caution">
    <text evidence="2">The sequence shown here is derived from an EMBL/GenBank/DDBJ whole genome shotgun (WGS) entry which is preliminary data.</text>
</comment>
<evidence type="ECO:0000313" key="2">
    <source>
        <dbReference type="EMBL" id="PSK94710.1"/>
    </source>
</evidence>
<reference evidence="2 3" key="1">
    <citation type="submission" date="2018-03" db="EMBL/GenBank/DDBJ databases">
        <title>Genomic Encyclopedia of Type Strains, Phase III (KMG-III): the genomes of soil and plant-associated and newly described type strains.</title>
        <authorList>
            <person name="Whitman W."/>
        </authorList>
    </citation>
    <scope>NUCLEOTIDE SEQUENCE [LARGE SCALE GENOMIC DNA]</scope>
    <source>
        <strain evidence="2 3">CGMCC 1.12700</strain>
    </source>
</reference>
<feature type="binding site" evidence="1">
    <location>
        <position position="272"/>
    </location>
    <ligand>
        <name>Zn(2+)</name>
        <dbReference type="ChEBI" id="CHEBI:29105"/>
    </ligand>
</feature>
<dbReference type="Pfam" id="PF05147">
    <property type="entry name" value="LANC_like"/>
    <property type="match status" value="1"/>
</dbReference>
<dbReference type="EMBL" id="PYGD01000001">
    <property type="protein sequence ID" value="PSK94710.1"/>
    <property type="molecule type" value="Genomic_DNA"/>
</dbReference>
<dbReference type="PRINTS" id="PR01955">
    <property type="entry name" value="LANCFRANKIA"/>
</dbReference>
<dbReference type="PRINTS" id="PR01950">
    <property type="entry name" value="LANCSUPER"/>
</dbReference>
<keyword evidence="3" id="KW-1185">Reference proteome</keyword>
<protein>
    <submittedName>
        <fullName evidence="2">Lanthionine synthetase-like protein</fullName>
    </submittedName>
</protein>
<organism evidence="2 3">
    <name type="scientific">Taibaiella chishuiensis</name>
    <dbReference type="NCBI Taxonomy" id="1434707"/>
    <lineage>
        <taxon>Bacteria</taxon>
        <taxon>Pseudomonadati</taxon>
        <taxon>Bacteroidota</taxon>
        <taxon>Chitinophagia</taxon>
        <taxon>Chitinophagales</taxon>
        <taxon>Chitinophagaceae</taxon>
        <taxon>Taibaiella</taxon>
    </lineage>
</organism>
<dbReference type="SMART" id="SM01260">
    <property type="entry name" value="LANC_like"/>
    <property type="match status" value="1"/>
</dbReference>
<dbReference type="OrthoDB" id="6313827at2"/>
<evidence type="ECO:0000313" key="3">
    <source>
        <dbReference type="Proteomes" id="UP000240572"/>
    </source>
</evidence>
<keyword evidence="1" id="KW-0862">Zinc</keyword>
<keyword evidence="1" id="KW-0479">Metal-binding</keyword>
<evidence type="ECO:0000256" key="1">
    <source>
        <dbReference type="PIRSR" id="PIRSR607822-1"/>
    </source>
</evidence>
<dbReference type="InterPro" id="IPR007822">
    <property type="entry name" value="LANC-like"/>
</dbReference>
<gene>
    <name evidence="2" type="ORF">B0I18_101870</name>
</gene>
<sequence length="408" mass="45950">MELLSDVKHSVTSELSGIHQALTREAAVHNDYSLMQGLAGVNLFLAQHYQYQPVKNDADLAVIHDLCNRIAEQCGSVDDLSFARGLSGMLWSLSYVNRLFDHSLLDTGSFDDIDADLYASLQDKMDNGNFDLLFGSLGDYIYLRERNAIRNPEDFAALYHKVIKASTYGVNKKYFWLDYMNVKLGKGYAYNLGLAHGIPSMWYLLTDIAGFLPAAAQQEIAGIICDSYEAMKTFSINGDDLQFSKFPTEIRLDDQLQERTDYNRRSTRLSWCYGDLAIASTLLHAGKQLQHKGLYAEGLALADRTLKRDTRGSAVIYDNCLCHGGSSCILIYNAIYRTTGLQRFRDASIYWYEQGLDFKRGDGYFFYEDKDVPLAEKSSLLEGLTGIGLSYQSLVQPATSDWQKILLL</sequence>
<dbReference type="Proteomes" id="UP000240572">
    <property type="component" value="Unassembled WGS sequence"/>
</dbReference>
<dbReference type="GO" id="GO:0046872">
    <property type="term" value="F:metal ion binding"/>
    <property type="evidence" value="ECO:0007669"/>
    <property type="project" value="UniProtKB-KW"/>
</dbReference>
<dbReference type="RefSeq" id="WP_106521398.1">
    <property type="nucleotide sequence ID" value="NZ_PYGD01000001.1"/>
</dbReference>
<feature type="binding site" evidence="1">
    <location>
        <position position="323"/>
    </location>
    <ligand>
        <name>Zn(2+)</name>
        <dbReference type="ChEBI" id="CHEBI:29105"/>
    </ligand>
</feature>